<dbReference type="GeneID" id="25791128"/>
<organism evidence="2 3">
    <name type="scientific">Hypocrea virens (strain Gv29-8 / FGSC 10586)</name>
    <name type="common">Gliocladium virens</name>
    <name type="synonym">Trichoderma virens</name>
    <dbReference type="NCBI Taxonomy" id="413071"/>
    <lineage>
        <taxon>Eukaryota</taxon>
        <taxon>Fungi</taxon>
        <taxon>Dikarya</taxon>
        <taxon>Ascomycota</taxon>
        <taxon>Pezizomycotina</taxon>
        <taxon>Sordariomycetes</taxon>
        <taxon>Hypocreomycetidae</taxon>
        <taxon>Hypocreales</taxon>
        <taxon>Hypocreaceae</taxon>
        <taxon>Trichoderma</taxon>
    </lineage>
</organism>
<evidence type="ECO:0000313" key="3">
    <source>
        <dbReference type="Proteomes" id="UP000007115"/>
    </source>
</evidence>
<dbReference type="VEuPathDB" id="FungiDB:TRIVIDRAFT_216522"/>
<proteinExistence type="predicted"/>
<comment type="caution">
    <text evidence="2">The sequence shown here is derived from an EMBL/GenBank/DDBJ whole genome shotgun (WGS) entry which is preliminary data.</text>
</comment>
<evidence type="ECO:0000313" key="2">
    <source>
        <dbReference type="EMBL" id="EHK19567.1"/>
    </source>
</evidence>
<dbReference type="RefSeq" id="XP_013953765.1">
    <property type="nucleotide sequence ID" value="XM_014098290.1"/>
</dbReference>
<evidence type="ECO:0000256" key="1">
    <source>
        <dbReference type="SAM" id="MobiDB-lite"/>
    </source>
</evidence>
<dbReference type="EMBL" id="ABDF02000083">
    <property type="protein sequence ID" value="EHK19567.1"/>
    <property type="molecule type" value="Genomic_DNA"/>
</dbReference>
<reference evidence="2 3" key="1">
    <citation type="journal article" date="2011" name="Genome Biol.">
        <title>Comparative genome sequence analysis underscores mycoparasitism as the ancestral life style of Trichoderma.</title>
        <authorList>
            <person name="Kubicek C.P."/>
            <person name="Herrera-Estrella A."/>
            <person name="Seidl-Seiboth V."/>
            <person name="Martinez D.A."/>
            <person name="Druzhinina I.S."/>
            <person name="Thon M."/>
            <person name="Zeilinger S."/>
            <person name="Casas-Flores S."/>
            <person name="Horwitz B.A."/>
            <person name="Mukherjee P.K."/>
            <person name="Mukherjee M."/>
            <person name="Kredics L."/>
            <person name="Alcaraz L.D."/>
            <person name="Aerts A."/>
            <person name="Antal Z."/>
            <person name="Atanasova L."/>
            <person name="Cervantes-Badillo M.G."/>
            <person name="Challacombe J."/>
            <person name="Chertkov O."/>
            <person name="McCluskey K."/>
            <person name="Coulpier F."/>
            <person name="Deshpande N."/>
            <person name="von Doehren H."/>
            <person name="Ebbole D.J."/>
            <person name="Esquivel-Naranjo E.U."/>
            <person name="Fekete E."/>
            <person name="Flipphi M."/>
            <person name="Glaser F."/>
            <person name="Gomez-Rodriguez E.Y."/>
            <person name="Gruber S."/>
            <person name="Han C."/>
            <person name="Henrissat B."/>
            <person name="Hermosa R."/>
            <person name="Hernandez-Onate M."/>
            <person name="Karaffa L."/>
            <person name="Kosti I."/>
            <person name="Le Crom S."/>
            <person name="Lindquist E."/>
            <person name="Lucas S."/>
            <person name="Luebeck M."/>
            <person name="Luebeck P.S."/>
            <person name="Margeot A."/>
            <person name="Metz B."/>
            <person name="Misra M."/>
            <person name="Nevalainen H."/>
            <person name="Omann M."/>
            <person name="Packer N."/>
            <person name="Perrone G."/>
            <person name="Uresti-Rivera E.E."/>
            <person name="Salamov A."/>
            <person name="Schmoll M."/>
            <person name="Seiboth B."/>
            <person name="Shapiro H."/>
            <person name="Sukno S."/>
            <person name="Tamayo-Ramos J.A."/>
            <person name="Tisch D."/>
            <person name="Wiest A."/>
            <person name="Wilkinson H.H."/>
            <person name="Zhang M."/>
            <person name="Coutinho P.M."/>
            <person name="Kenerley C.M."/>
            <person name="Monte E."/>
            <person name="Baker S.E."/>
            <person name="Grigoriev I.V."/>
        </authorList>
    </citation>
    <scope>NUCLEOTIDE SEQUENCE [LARGE SCALE GENOMIC DNA]</scope>
    <source>
        <strain evidence="3">Gv29-8 / FGSC 10586</strain>
    </source>
</reference>
<feature type="compositionally biased region" description="Gly residues" evidence="1">
    <location>
        <begin position="178"/>
        <end position="189"/>
    </location>
</feature>
<dbReference type="AlphaFoldDB" id="G9N1D7"/>
<dbReference type="HOGENOM" id="CLU_1510822_0_0_1"/>
<dbReference type="InParanoid" id="G9N1D7"/>
<dbReference type="OMA" id="MQGHGQY"/>
<gene>
    <name evidence="2" type="ORF">TRIVIDRAFT_216522</name>
</gene>
<dbReference type="eggNOG" id="ENOG502RM4M">
    <property type="taxonomic scope" value="Eukaryota"/>
</dbReference>
<keyword evidence="3" id="KW-1185">Reference proteome</keyword>
<dbReference type="Proteomes" id="UP000007115">
    <property type="component" value="Unassembled WGS sequence"/>
</dbReference>
<feature type="region of interest" description="Disordered" evidence="1">
    <location>
        <begin position="128"/>
        <end position="189"/>
    </location>
</feature>
<protein>
    <submittedName>
        <fullName evidence="2">Uncharacterized protein</fullName>
    </submittedName>
</protein>
<sequence>MSLFSVLEKVVDNTGAIVTKTLDGGLLGSITHDTADVLGKTVGGAESVLGKAVTAIPQTVGAINPMAATQARAAAPNQAAIAYPMANGYPAGPGGYPPQMMPMGYAPQMMPGGGYPPQMMPNPQYSMQGHGQYQGFPPQQHMNMGGQSPMPSPGPYGGQGWSSPNSGGMQGGYPHPGMQGGNGGMRPGY</sequence>
<name>G9N1D7_HYPVG</name>
<accession>G9N1D7</accession>